<dbReference type="PANTHER" id="PTHR34353">
    <property type="entry name" value="CRISPR-ASSOCIATED ENDONUCLEASE CAS1 1"/>
    <property type="match status" value="1"/>
</dbReference>
<keyword evidence="3 10" id="KW-0255">Endonuclease</keyword>
<comment type="subunit">
    <text evidence="9 10">Homodimer, forms a heterotetramer with a Cas2 homodimer.</text>
</comment>
<comment type="cofactor">
    <cofactor evidence="10">
        <name>Mg(2+)</name>
        <dbReference type="ChEBI" id="CHEBI:18420"/>
    </cofactor>
    <cofactor evidence="10">
        <name>Mn(2+)</name>
        <dbReference type="ChEBI" id="CHEBI:29035"/>
    </cofactor>
</comment>
<dbReference type="InterPro" id="IPR042206">
    <property type="entry name" value="CRISPR-assoc_Cas1_C"/>
</dbReference>
<sequence length="320" mass="35940">MATLWLDQKDLELRAEADTLIIERQGERLQRLPVALLERAVIQSKVRLDSTVLGALAEAGVATLILSPRHARRTALVLGLPHADASVRLAQYRACEDADFCLRLSRVLVRAKIQRCRIVLGHALTLRGDLRYPLTQALERLARLRQSLAEDARSIQTLRGIEGAAAAAYFAAYTQLFASELGFTERNRRPPRDPVNAVLSLAYTLLHFEAVRLAHAHGLDPSLGFFHDLAYGRESLACDLIEPVRAEVDHWVWRLFAERQLRAEHFSRDGGAVLLGKAGRAIFYQAHETATAQWSRRLRRYTRALVRILRAHTATAEHGT</sequence>
<evidence type="ECO:0000256" key="9">
    <source>
        <dbReference type="ARBA" id="ARBA00038592"/>
    </source>
</evidence>
<dbReference type="PANTHER" id="PTHR34353:SF2">
    <property type="entry name" value="CRISPR-ASSOCIATED ENDONUCLEASE CAS1 1"/>
    <property type="match status" value="1"/>
</dbReference>
<reference evidence="11 12" key="1">
    <citation type="submission" date="2016-10" db="EMBL/GenBank/DDBJ databases">
        <authorList>
            <person name="de Groot N.N."/>
        </authorList>
    </citation>
    <scope>NUCLEOTIDE SEQUENCE [LARGE SCALE GENOMIC DNA]</scope>
    <source>
        <strain evidence="11 12">DSM 23609</strain>
    </source>
</reference>
<evidence type="ECO:0000256" key="1">
    <source>
        <dbReference type="ARBA" id="ARBA00022722"/>
    </source>
</evidence>
<proteinExistence type="inferred from homology"/>
<dbReference type="Gene3D" id="3.100.10.20">
    <property type="entry name" value="CRISPR-associated endonuclease Cas1, N-terminal domain"/>
    <property type="match status" value="1"/>
</dbReference>
<evidence type="ECO:0000313" key="12">
    <source>
        <dbReference type="Proteomes" id="UP000199771"/>
    </source>
</evidence>
<dbReference type="GO" id="GO:0003677">
    <property type="term" value="F:DNA binding"/>
    <property type="evidence" value="ECO:0007669"/>
    <property type="project" value="UniProtKB-KW"/>
</dbReference>
<dbReference type="HAMAP" id="MF_01470">
    <property type="entry name" value="Cas1"/>
    <property type="match status" value="1"/>
</dbReference>
<dbReference type="Pfam" id="PF01867">
    <property type="entry name" value="Cas_Cas1"/>
    <property type="match status" value="1"/>
</dbReference>
<evidence type="ECO:0000256" key="4">
    <source>
        <dbReference type="ARBA" id="ARBA00022801"/>
    </source>
</evidence>
<evidence type="ECO:0000256" key="7">
    <source>
        <dbReference type="ARBA" id="ARBA00023125"/>
    </source>
</evidence>
<feature type="binding site" evidence="10">
    <location>
        <position position="227"/>
    </location>
    <ligand>
        <name>Mn(2+)</name>
        <dbReference type="ChEBI" id="CHEBI:29035"/>
    </ligand>
</feature>
<keyword evidence="1 10" id="KW-0540">Nuclease</keyword>
<dbReference type="EMBL" id="FOOC01000005">
    <property type="protein sequence ID" value="SFF47414.1"/>
    <property type="molecule type" value="Genomic_DNA"/>
</dbReference>
<comment type="similarity">
    <text evidence="10">Belongs to the CRISPR-associated endonuclease Cas1 family.</text>
</comment>
<dbReference type="Gene3D" id="1.20.120.920">
    <property type="entry name" value="CRISPR-associated endonuclease Cas1, C-terminal domain"/>
    <property type="match status" value="1"/>
</dbReference>
<organism evidence="11 12">
    <name type="scientific">Fontimonas thermophila</name>
    <dbReference type="NCBI Taxonomy" id="1076937"/>
    <lineage>
        <taxon>Bacteria</taxon>
        <taxon>Pseudomonadati</taxon>
        <taxon>Pseudomonadota</taxon>
        <taxon>Gammaproteobacteria</taxon>
        <taxon>Nevskiales</taxon>
        <taxon>Nevskiaceae</taxon>
        <taxon>Fontimonas</taxon>
    </lineage>
</organism>
<evidence type="ECO:0000256" key="10">
    <source>
        <dbReference type="HAMAP-Rule" id="MF_01470"/>
    </source>
</evidence>
<dbReference type="GO" id="GO:0004519">
    <property type="term" value="F:endonuclease activity"/>
    <property type="evidence" value="ECO:0007669"/>
    <property type="project" value="UniProtKB-UniRule"/>
</dbReference>
<dbReference type="GO" id="GO:0043571">
    <property type="term" value="P:maintenance of CRISPR repeat elements"/>
    <property type="evidence" value="ECO:0007669"/>
    <property type="project" value="UniProtKB-UniRule"/>
</dbReference>
<dbReference type="GO" id="GO:0051607">
    <property type="term" value="P:defense response to virus"/>
    <property type="evidence" value="ECO:0007669"/>
    <property type="project" value="UniProtKB-UniRule"/>
</dbReference>
<dbReference type="InterPro" id="IPR002729">
    <property type="entry name" value="CRISPR-assoc_Cas1"/>
</dbReference>
<keyword evidence="8 10" id="KW-0464">Manganese</keyword>
<protein>
    <recommendedName>
        <fullName evidence="10">CRISPR-associated endonuclease Cas1</fullName>
        <ecNumber evidence="10">3.1.-.-</ecNumber>
    </recommendedName>
</protein>
<gene>
    <name evidence="10" type="primary">cas1</name>
    <name evidence="11" type="ORF">SAMN04488120_10551</name>
</gene>
<keyword evidence="4 10" id="KW-0378">Hydrolase</keyword>
<dbReference type="GO" id="GO:0046872">
    <property type="term" value="F:metal ion binding"/>
    <property type="evidence" value="ECO:0007669"/>
    <property type="project" value="UniProtKB-UniRule"/>
</dbReference>
<dbReference type="InterPro" id="IPR042211">
    <property type="entry name" value="CRISPR-assoc_Cas1_N"/>
</dbReference>
<name>A0A1I2IYP4_9GAMM</name>
<evidence type="ECO:0000256" key="3">
    <source>
        <dbReference type="ARBA" id="ARBA00022759"/>
    </source>
</evidence>
<comment type="function">
    <text evidence="10">CRISPR (clustered regularly interspaced short palindromic repeat), is an adaptive immune system that provides protection against mobile genetic elements (viruses, transposable elements and conjugative plasmids). CRISPR clusters contain spacers, sequences complementary to antecedent mobile elements, and target invading nucleic acids. CRISPR clusters are transcribed and processed into CRISPR RNA (crRNA). Acts as a dsDNA endonuclease. Involved in the integration of spacer DNA into the CRISPR cassette.</text>
</comment>
<evidence type="ECO:0000256" key="8">
    <source>
        <dbReference type="ARBA" id="ARBA00023211"/>
    </source>
</evidence>
<evidence type="ECO:0000256" key="6">
    <source>
        <dbReference type="ARBA" id="ARBA00023118"/>
    </source>
</evidence>
<dbReference type="InterPro" id="IPR050646">
    <property type="entry name" value="Cas1"/>
</dbReference>
<dbReference type="EC" id="3.1.-.-" evidence="10"/>
<evidence type="ECO:0000256" key="2">
    <source>
        <dbReference type="ARBA" id="ARBA00022723"/>
    </source>
</evidence>
<dbReference type="CDD" id="cd09634">
    <property type="entry name" value="Cas1_I-II-III"/>
    <property type="match status" value="1"/>
</dbReference>
<keyword evidence="5 10" id="KW-0460">Magnesium</keyword>
<dbReference type="Proteomes" id="UP000199771">
    <property type="component" value="Unassembled WGS sequence"/>
</dbReference>
<evidence type="ECO:0000256" key="5">
    <source>
        <dbReference type="ARBA" id="ARBA00022842"/>
    </source>
</evidence>
<feature type="binding site" evidence="10">
    <location>
        <position position="242"/>
    </location>
    <ligand>
        <name>Mn(2+)</name>
        <dbReference type="ChEBI" id="CHEBI:29035"/>
    </ligand>
</feature>
<dbReference type="STRING" id="1076937.SAMN04488120_10551"/>
<dbReference type="RefSeq" id="WP_091533104.1">
    <property type="nucleotide sequence ID" value="NZ_FOOC01000005.1"/>
</dbReference>
<dbReference type="AlphaFoldDB" id="A0A1I2IYP4"/>
<dbReference type="GO" id="GO:0016787">
    <property type="term" value="F:hydrolase activity"/>
    <property type="evidence" value="ECO:0007669"/>
    <property type="project" value="UniProtKB-KW"/>
</dbReference>
<dbReference type="NCBIfam" id="TIGR00287">
    <property type="entry name" value="cas1"/>
    <property type="match status" value="1"/>
</dbReference>
<accession>A0A1I2IYP4</accession>
<keyword evidence="12" id="KW-1185">Reference proteome</keyword>
<keyword evidence="2 10" id="KW-0479">Metal-binding</keyword>
<dbReference type="OrthoDB" id="9793236at2"/>
<feature type="binding site" evidence="10">
    <location>
        <position position="162"/>
    </location>
    <ligand>
        <name>Mn(2+)</name>
        <dbReference type="ChEBI" id="CHEBI:29035"/>
    </ligand>
</feature>
<evidence type="ECO:0000313" key="11">
    <source>
        <dbReference type="EMBL" id="SFF47414.1"/>
    </source>
</evidence>
<keyword evidence="7 10" id="KW-0238">DNA-binding</keyword>
<keyword evidence="6 10" id="KW-0051">Antiviral defense</keyword>